<sequence>MIVIPKEHLIIKHYPMLESNDQSFEEFKDNIKQTLKYLFPYIKHFYNIPTSEHINWRYPLVTPFFIKDIIKDKHILHIGSRYGELDIGMSKYCKELTSVELIHVNPYSNDIKCKHNFYPNTDYISIIDKCIPDVYLFWCGYTIDIDILKCLTINKNRFGDFLIGVPQDFKKLDYFLKNLKILYNELKNTKDICINYIPIIFDESKDYFKKYCNEDEYNRYRNFNIVNPTYFTKRLNDIEWDNACTFCDQWGVMFLMHIVVLNTN</sequence>
<dbReference type="AlphaFoldDB" id="A0A6C0CK76"/>
<proteinExistence type="predicted"/>
<accession>A0A6C0CK76</accession>
<dbReference type="EMBL" id="MN739435">
    <property type="protein sequence ID" value="QHT04607.1"/>
    <property type="molecule type" value="Genomic_DNA"/>
</dbReference>
<evidence type="ECO:0008006" key="2">
    <source>
        <dbReference type="Google" id="ProtNLM"/>
    </source>
</evidence>
<protein>
    <recommendedName>
        <fullName evidence="2">Methyltransferase</fullName>
    </recommendedName>
</protein>
<name>A0A6C0CK76_9ZZZZ</name>
<evidence type="ECO:0000313" key="1">
    <source>
        <dbReference type="EMBL" id="QHT04607.1"/>
    </source>
</evidence>
<reference evidence="1" key="1">
    <citation type="journal article" date="2020" name="Nature">
        <title>Giant virus diversity and host interactions through global metagenomics.</title>
        <authorList>
            <person name="Schulz F."/>
            <person name="Roux S."/>
            <person name="Paez-Espino D."/>
            <person name="Jungbluth S."/>
            <person name="Walsh D.A."/>
            <person name="Denef V.J."/>
            <person name="McMahon K.D."/>
            <person name="Konstantinidis K.T."/>
            <person name="Eloe-Fadrosh E.A."/>
            <person name="Kyrpides N.C."/>
            <person name="Woyke T."/>
        </authorList>
    </citation>
    <scope>NUCLEOTIDE SEQUENCE</scope>
    <source>
        <strain evidence="1">GVMAG-M-3300021343-4</strain>
    </source>
</reference>
<organism evidence="1">
    <name type="scientific">viral metagenome</name>
    <dbReference type="NCBI Taxonomy" id="1070528"/>
    <lineage>
        <taxon>unclassified sequences</taxon>
        <taxon>metagenomes</taxon>
        <taxon>organismal metagenomes</taxon>
    </lineage>
</organism>